<proteinExistence type="predicted"/>
<evidence type="ECO:0000313" key="2">
    <source>
        <dbReference type="EMBL" id="PPU97712.1"/>
    </source>
</evidence>
<protein>
    <recommendedName>
        <fullName evidence="4">Type III effector protein</fullName>
    </recommendedName>
</protein>
<keyword evidence="3" id="KW-1185">Reference proteome</keyword>
<name>A0A2S7EX32_9XANT</name>
<dbReference type="Proteomes" id="UP000238261">
    <property type="component" value="Unassembled WGS sequence"/>
</dbReference>
<evidence type="ECO:0008006" key="4">
    <source>
        <dbReference type="Google" id="ProtNLM"/>
    </source>
</evidence>
<evidence type="ECO:0000256" key="1">
    <source>
        <dbReference type="SAM" id="MobiDB-lite"/>
    </source>
</evidence>
<dbReference type="EMBL" id="MDEG01000007">
    <property type="protein sequence ID" value="PPU97712.1"/>
    <property type="molecule type" value="Genomic_DNA"/>
</dbReference>
<accession>A0A2S7EX32</accession>
<feature type="region of interest" description="Disordered" evidence="1">
    <location>
        <begin position="795"/>
        <end position="825"/>
    </location>
</feature>
<organism evidence="2 3">
    <name type="scientific">Xanthomonas hyacinthi</name>
    <dbReference type="NCBI Taxonomy" id="56455"/>
    <lineage>
        <taxon>Bacteria</taxon>
        <taxon>Pseudomonadati</taxon>
        <taxon>Pseudomonadota</taxon>
        <taxon>Gammaproteobacteria</taxon>
        <taxon>Lysobacterales</taxon>
        <taxon>Lysobacteraceae</taxon>
        <taxon>Xanthomonas</taxon>
    </lineage>
</organism>
<gene>
    <name evidence="2" type="ORF">XhyaCFBP1156_10185</name>
</gene>
<reference evidence="3" key="1">
    <citation type="submission" date="2016-08" db="EMBL/GenBank/DDBJ databases">
        <authorList>
            <person name="Merda D."/>
            <person name="Briand M."/>
            <person name="Taghouti G."/>
            <person name="Carrere S."/>
            <person name="Gouzy J."/>
            <person name="Portier P."/>
            <person name="Jacques M.-A."/>
            <person name="Fischer-Le Saux M."/>
        </authorList>
    </citation>
    <scope>NUCLEOTIDE SEQUENCE [LARGE SCALE GENOMIC DNA]</scope>
    <source>
        <strain evidence="3">CFBP1156</strain>
    </source>
</reference>
<evidence type="ECO:0000313" key="3">
    <source>
        <dbReference type="Proteomes" id="UP000238261"/>
    </source>
</evidence>
<sequence length="1561" mass="171644">METAQMDMQAIAESLGAGGHAYAMFDQAHLAQLANALSRAAMWAEDGADESLEALMRGRLHELTAHLIQAPERLTQFSFLSLSVVLKALAKTGLYDDLAALARPALQRLEALHLQTGLRTSNLETVSGVCVGLLPFLRSKEPGLRRHRRSVLELLERLQPLVERKIALALAHGAQAEDAGGRNAAGEEMRAGRQLGRSLYLTLKTYVTVAHQWRWRHVGGTPQKADARRASLEDWLKGVAARAGAVLDGELGAMGWAVQALIESDEVTGALHHYLHAHAAQIEDQLAQAGQTPTPIRLDAVAAQWRHSPRVPHDGAGVCLPSPRVDSFGRPVARGAEEDASKRYTVLARLTRNMPVIEVELESPPSAFQLERTVTHDNVPYCFNLFGGSAAKLGRSQFEDMQDQAAQQTRRKPKFVGVRVCDMLPDAPFVQMLAKLFPNKESFWYFQRLMKPSPPQGIPGLGPADHVLEGQFRMCFMPDIADRTDAAIAHPFKLRDRSGRPVAVQPYDGCGFIKASVAERMPAYRRAMGLEGGKRLDPIGHSRASHMSLSALQHYAPNDAVAEEAVRSLQRTLPDLSEEPRGETLFRCAVNGLMQGKTAILVAATDDSAHLPAAKSADWDGADLLIGKSPYDQANMVVFAPERIGTEAGGDATAQFLGRCAALQYSYVGVEDAVQALDRQDPAPARAEADKPWFGLKGIDIVVPDAMWPAEYADCDRVGPAKDVKVHSDWQQAKAPVERDTNVESRGVYVGTEVYAPGSLAALPLHTIKRLDADCDGDPVQLFAGRPALSQYVREAEQERQAHPKPSFKPPKTHTPAIDPHTGAYDPSRTTQILAIYKGAIQAFTGLQVSLLAQTPEIQTWVAERAVIGTYEGTDSTLGKDLRKLLEADVPDPVAVARSADAAATDVERALYPPARHMAELLRDLLAQWRDGKEQPLALPAAMHELLPRLATAYEHAGSTRERLQAVVDLYPRRKLESRLGYESKDVLLSLHNLLSIGIKVGTDSYKSDTATGIFSKCAESLKNLLCRAPGYQSVPYTKGAGRRLVAGRLEARAVLDDLEGIPTLAARVMQRCSEHLVEKGLWPRSGQWLRPITPKMREQAAEQARQLAAKARCAEPATRRLMEALLETFKHDCQPALTEKRLRSQGSLQTYILSRMRNDGIDANEAAQQVRNALRYTIVSEPEKLVRTVRKMVDEMEARGFRRVRQRNAFVSGTTYKGIVVHLQLPRQEADALPLFQVEFHTPQSLLAKQELHGHYKRSQAETLAEAPDPKLLQSCSDAMRERCAQVPVPPGANQISDYSYFGHAQPRRARIANAPRTNSQRAAGNEAPSMQLAKQLQRFALDREPTITAAVGTVVERMQQAAGAARVRLNVGDHGKSWKSIRSKIEMAAGKRPKVEDRARAAAHVLDGLRYEVVIAEEVFAAQSEMALQALRKDGMTLLRVKNAFAAPLSQDNPYRGINAIYMDEAGQAFEVQLHTPASADAKKMAHTAYKVLQKLQAEQGRGKDVRHKQPSFVRNQEANASAWQGVRRPPGAASIPPYQAAEHAWEMFRAKLRDRLGA</sequence>
<comment type="caution">
    <text evidence="2">The sequence shown here is derived from an EMBL/GenBank/DDBJ whole genome shotgun (WGS) entry which is preliminary data.</text>
</comment>